<dbReference type="Proteomes" id="UP000642284">
    <property type="component" value="Unassembled WGS sequence"/>
</dbReference>
<sequence length="264" mass="28466">MRRNLTSTSTSYNSRARSSASPFDSVDVSLLNLTRGSSPLTLPAVLLSEQEGSVAWPVDLVRARMAHPSTPQEARARVWAEIVRRRAAYGEPWGTVAVAMVVPALRRALARMRRPAELDQCELEQAVLVAVAEQLAALEPDGEAAEFGLRLVRAGDRAAHRLAYGVLCERRNPTEPLDEGAVPTGLPGTSMAQVYAVLECAEAAGVITGRELELIGGTRLDRLSAAECARRAGISVRAMFRSRAEAEERLVKALLAGELTVRAD</sequence>
<evidence type="ECO:0000313" key="3">
    <source>
        <dbReference type="Proteomes" id="UP000642284"/>
    </source>
</evidence>
<gene>
    <name evidence="2" type="ORF">H9Y04_36455</name>
</gene>
<comment type="caution">
    <text evidence="2">The sequence shown here is derived from an EMBL/GenBank/DDBJ whole genome shotgun (WGS) entry which is preliminary data.</text>
</comment>
<proteinExistence type="predicted"/>
<organism evidence="2 3">
    <name type="scientific">Streptomyces polyasparticus</name>
    <dbReference type="NCBI Taxonomy" id="2767826"/>
    <lineage>
        <taxon>Bacteria</taxon>
        <taxon>Bacillati</taxon>
        <taxon>Actinomycetota</taxon>
        <taxon>Actinomycetes</taxon>
        <taxon>Kitasatosporales</taxon>
        <taxon>Streptomycetaceae</taxon>
        <taxon>Streptomyces</taxon>
    </lineage>
</organism>
<protein>
    <submittedName>
        <fullName evidence="2">Uncharacterized protein</fullName>
    </submittedName>
</protein>
<evidence type="ECO:0000313" key="2">
    <source>
        <dbReference type="EMBL" id="MBC9718040.1"/>
    </source>
</evidence>
<feature type="region of interest" description="Disordered" evidence="1">
    <location>
        <begin position="1"/>
        <end position="20"/>
    </location>
</feature>
<name>A0ABR7SRA3_9ACTN</name>
<dbReference type="EMBL" id="JACTVJ010000023">
    <property type="protein sequence ID" value="MBC9718040.1"/>
    <property type="molecule type" value="Genomic_DNA"/>
</dbReference>
<evidence type="ECO:0000256" key="1">
    <source>
        <dbReference type="SAM" id="MobiDB-lite"/>
    </source>
</evidence>
<keyword evidence="3" id="KW-1185">Reference proteome</keyword>
<accession>A0ABR7SRA3</accession>
<reference evidence="2 3" key="1">
    <citation type="submission" date="2020-08" db="EMBL/GenBank/DDBJ databases">
        <title>Genemic of Streptomyces polyaspartic.</title>
        <authorList>
            <person name="Liu W."/>
        </authorList>
    </citation>
    <scope>NUCLEOTIDE SEQUENCE [LARGE SCALE GENOMIC DNA]</scope>
    <source>
        <strain evidence="2 3">TRM66268-LWL</strain>
    </source>
</reference>
<dbReference type="RefSeq" id="WP_187818477.1">
    <property type="nucleotide sequence ID" value="NZ_JACTVJ010000023.1"/>
</dbReference>